<organism evidence="2">
    <name type="scientific">Anguilla anguilla</name>
    <name type="common">European freshwater eel</name>
    <name type="synonym">Muraena anguilla</name>
    <dbReference type="NCBI Taxonomy" id="7936"/>
    <lineage>
        <taxon>Eukaryota</taxon>
        <taxon>Metazoa</taxon>
        <taxon>Chordata</taxon>
        <taxon>Craniata</taxon>
        <taxon>Vertebrata</taxon>
        <taxon>Euteleostomi</taxon>
        <taxon>Actinopterygii</taxon>
        <taxon>Neopterygii</taxon>
        <taxon>Teleostei</taxon>
        <taxon>Anguilliformes</taxon>
        <taxon>Anguillidae</taxon>
        <taxon>Anguilla</taxon>
    </lineage>
</organism>
<reference evidence="2" key="2">
    <citation type="journal article" date="2015" name="Fish Shellfish Immunol.">
        <title>Early steps in the European eel (Anguilla anguilla)-Vibrio vulnificus interaction in the gills: Role of the RtxA13 toxin.</title>
        <authorList>
            <person name="Callol A."/>
            <person name="Pajuelo D."/>
            <person name="Ebbesson L."/>
            <person name="Teles M."/>
            <person name="MacKenzie S."/>
            <person name="Amaro C."/>
        </authorList>
    </citation>
    <scope>NUCLEOTIDE SEQUENCE</scope>
</reference>
<feature type="region of interest" description="Disordered" evidence="1">
    <location>
        <begin position="1"/>
        <end position="22"/>
    </location>
</feature>
<proteinExistence type="predicted"/>
<evidence type="ECO:0000256" key="1">
    <source>
        <dbReference type="SAM" id="MobiDB-lite"/>
    </source>
</evidence>
<dbReference type="EMBL" id="GBXM01070189">
    <property type="protein sequence ID" value="JAH38388.1"/>
    <property type="molecule type" value="Transcribed_RNA"/>
</dbReference>
<name>A0A0E9SD09_ANGAN</name>
<feature type="compositionally biased region" description="Basic and acidic residues" evidence="1">
    <location>
        <begin position="13"/>
        <end position="22"/>
    </location>
</feature>
<reference evidence="2" key="1">
    <citation type="submission" date="2014-11" db="EMBL/GenBank/DDBJ databases">
        <authorList>
            <person name="Amaro Gonzalez C."/>
        </authorList>
    </citation>
    <scope>NUCLEOTIDE SEQUENCE</scope>
</reference>
<dbReference type="AlphaFoldDB" id="A0A0E9SD09"/>
<accession>A0A0E9SD09</accession>
<evidence type="ECO:0000313" key="2">
    <source>
        <dbReference type="EMBL" id="JAH38388.1"/>
    </source>
</evidence>
<sequence length="22" mass="2610">MSLTLAPKHKAEHRNTMREMDL</sequence>
<protein>
    <submittedName>
        <fullName evidence="2">Uncharacterized protein</fullName>
    </submittedName>
</protein>